<dbReference type="PANTHER" id="PTHR37298:SF1">
    <property type="entry name" value="UPF0111 PROTEIN YKAA"/>
    <property type="match status" value="1"/>
</dbReference>
<accession>A0A398DIR4</accession>
<dbReference type="OrthoDB" id="9797568at2"/>
<name>A0A398DIR4_9BACT</name>
<dbReference type="RefSeq" id="WP_119119322.1">
    <property type="nucleotide sequence ID" value="NZ_QXIU01000046.1"/>
</dbReference>
<evidence type="ECO:0000256" key="1">
    <source>
        <dbReference type="ARBA" id="ARBA00008591"/>
    </source>
</evidence>
<evidence type="ECO:0000313" key="2">
    <source>
        <dbReference type="EMBL" id="RIE14690.1"/>
    </source>
</evidence>
<gene>
    <name evidence="2" type="ORF">SMC5_01630</name>
</gene>
<dbReference type="InterPro" id="IPR018445">
    <property type="entry name" value="Put_Phosphate_transp_reg"/>
</dbReference>
<protein>
    <submittedName>
        <fullName evidence="2">DUF47 family protein</fullName>
    </submittedName>
</protein>
<reference evidence="2 3" key="1">
    <citation type="submission" date="2018-09" db="EMBL/GenBank/DDBJ databases">
        <title>Discovery and Ecogenomic Context for Candidatus Cryosericales, a Global Caldiserica Order Active in Thawing Permafrost.</title>
        <authorList>
            <person name="Martinez M.A."/>
            <person name="Woodcroft B.J."/>
            <person name="Ignacio Espinoza J.C."/>
            <person name="Zayed A."/>
            <person name="Singleton C.M."/>
            <person name="Boyd J."/>
            <person name="Li Y.-F."/>
            <person name="Purvine S."/>
            <person name="Maughan H."/>
            <person name="Hodgkins S.B."/>
            <person name="Anderson D."/>
            <person name="Sederholm M."/>
            <person name="Temperton B."/>
            <person name="Saleska S.R."/>
            <person name="Tyson G.W."/>
            <person name="Rich V.I."/>
        </authorList>
    </citation>
    <scope>NUCLEOTIDE SEQUENCE [LARGE SCALE GENOMIC DNA]</scope>
    <source>
        <strain evidence="2 3">SMC5</strain>
    </source>
</reference>
<dbReference type="Proteomes" id="UP000266489">
    <property type="component" value="Unassembled WGS sequence"/>
</dbReference>
<evidence type="ECO:0000313" key="3">
    <source>
        <dbReference type="Proteomes" id="UP000266489"/>
    </source>
</evidence>
<organism evidence="2 3">
    <name type="scientific">Candidatus Cryosericum odellii</name>
    <dbReference type="NCBI Taxonomy" id="2290917"/>
    <lineage>
        <taxon>Bacteria</taxon>
        <taxon>Pseudomonadati</taxon>
        <taxon>Caldisericota/Cryosericota group</taxon>
        <taxon>Candidatus Cryosericota</taxon>
        <taxon>Candidatus Cryosericia</taxon>
        <taxon>Candidatus Cryosericales</taxon>
        <taxon>Candidatus Cryosericaceae</taxon>
        <taxon>Candidatus Cryosericum</taxon>
    </lineage>
</organism>
<dbReference type="InterPro" id="IPR038078">
    <property type="entry name" value="PhoU-like_sf"/>
</dbReference>
<dbReference type="AlphaFoldDB" id="A0A398DIR4"/>
<comment type="caution">
    <text evidence="2">The sequence shown here is derived from an EMBL/GenBank/DDBJ whole genome shotgun (WGS) entry which is preliminary data.</text>
</comment>
<proteinExistence type="inferred from homology"/>
<dbReference type="Gene3D" id="1.20.58.220">
    <property type="entry name" value="Phosphate transport system protein phou homolog 2, domain 2"/>
    <property type="match status" value="1"/>
</dbReference>
<comment type="similarity">
    <text evidence="1">Belongs to the UPF0111 family.</text>
</comment>
<dbReference type="InterPro" id="IPR052912">
    <property type="entry name" value="UPF0111_domain"/>
</dbReference>
<dbReference type="EMBL" id="QXIU01000046">
    <property type="protein sequence ID" value="RIE14690.1"/>
    <property type="molecule type" value="Genomic_DNA"/>
</dbReference>
<sequence>MRIWDQMFRKGNEFQLLLSEQGTLAYEGMKVLYEFLGITSDVQDAGEKRHNMRLKLKKTEESGDKARRELINAINSSLVTPLERQDLFSLSNVLDNILDYALNTTDEMIIYDVYPDFYLTKMVEKLMRGVRYLEGALEDLFRNKQTSNNSIVKAKSMENEVEETYHEALASLFSGDDFKYMFKMREVLRHISNAADRVTDAADIIGNIIIKDM</sequence>
<dbReference type="PANTHER" id="PTHR37298">
    <property type="entry name" value="UPF0111 PROTEIN YKAA"/>
    <property type="match status" value="1"/>
</dbReference>
<dbReference type="Pfam" id="PF01865">
    <property type="entry name" value="PhoU_div"/>
    <property type="match status" value="1"/>
</dbReference>